<evidence type="ECO:0000313" key="4">
    <source>
        <dbReference type="Proteomes" id="UP000746918"/>
    </source>
</evidence>
<organism evidence="3 4">
    <name type="scientific">Bartonella raoultii</name>
    <dbReference type="NCBI Taxonomy" id="1457020"/>
    <lineage>
        <taxon>Bacteria</taxon>
        <taxon>Pseudomonadati</taxon>
        <taxon>Pseudomonadota</taxon>
        <taxon>Alphaproteobacteria</taxon>
        <taxon>Hyphomicrobiales</taxon>
        <taxon>Bartonellaceae</taxon>
        <taxon>Bartonella</taxon>
    </lineage>
</organism>
<dbReference type="EMBL" id="JAIFRO010000012">
    <property type="protein sequence ID" value="MBX4336552.1"/>
    <property type="molecule type" value="Genomic_DNA"/>
</dbReference>
<dbReference type="EMBL" id="JAIFRO010000005">
    <property type="protein sequence ID" value="MBX4336039.1"/>
    <property type="molecule type" value="Genomic_DNA"/>
</dbReference>
<reference evidence="3 4" key="1">
    <citation type="submission" date="2021-08" db="EMBL/GenBank/DDBJ databases">
        <title>Bartonella raoulti 094 sp. nov.</title>
        <authorList>
            <person name="Zgheib R."/>
            <person name="Hammoud A."/>
        </authorList>
    </citation>
    <scope>NUCLEOTIDE SEQUENCE [LARGE SCALE GENOMIC DNA]</scope>
    <source>
        <strain evidence="3 4">094</strain>
    </source>
</reference>
<comment type="caution">
    <text evidence="3">The sequence shown here is derived from an EMBL/GenBank/DDBJ whole genome shotgun (WGS) entry which is preliminary data.</text>
</comment>
<dbReference type="InterPro" id="IPR013557">
    <property type="entry name" value="AntA/B_antirep"/>
</dbReference>
<sequence length="121" mass="14273">MTKHNDNEENEQYLISKDEVKDRTGYVQMVNAHALHEHLQLQQDFDTWFNNHVEKLGLKEGMHFVFTKQEGKRSKICSKSEIDPNATNSHHFKIYAAKDILEAEPHRNQVVILKQILSPYW</sequence>
<name>A0ABS7IA99_9HYPH</name>
<dbReference type="RefSeq" id="WP_220717383.1">
    <property type="nucleotide sequence ID" value="NZ_JAIFRO010000005.1"/>
</dbReference>
<dbReference type="Proteomes" id="UP000746918">
    <property type="component" value="Unassembled WGS sequence"/>
</dbReference>
<dbReference type="Pfam" id="PF08346">
    <property type="entry name" value="AntA"/>
    <property type="match status" value="1"/>
</dbReference>
<evidence type="ECO:0000259" key="1">
    <source>
        <dbReference type="Pfam" id="PF08346"/>
    </source>
</evidence>
<keyword evidence="4" id="KW-1185">Reference proteome</keyword>
<evidence type="ECO:0000313" key="3">
    <source>
        <dbReference type="EMBL" id="MBX4336552.1"/>
    </source>
</evidence>
<feature type="domain" description="AntA/AntB antirepressor" evidence="1">
    <location>
        <begin position="30"/>
        <end position="100"/>
    </location>
</feature>
<proteinExistence type="predicted"/>
<gene>
    <name evidence="2" type="ORF">K3248_05480</name>
    <name evidence="3" type="ORF">K3248_08140</name>
</gene>
<protein>
    <submittedName>
        <fullName evidence="3">AntA/AntB antirepressor family protein</fullName>
    </submittedName>
</protein>
<evidence type="ECO:0000313" key="2">
    <source>
        <dbReference type="EMBL" id="MBX4336039.1"/>
    </source>
</evidence>
<accession>A0ABS7IA99</accession>